<feature type="region of interest" description="Disordered" evidence="1">
    <location>
        <begin position="64"/>
        <end position="93"/>
    </location>
</feature>
<dbReference type="PANTHER" id="PTHR33472">
    <property type="entry name" value="OS01G0106600 PROTEIN"/>
    <property type="match status" value="1"/>
</dbReference>
<name>A0AAD3SNA0_NEPGR</name>
<keyword evidence="3" id="KW-1185">Reference proteome</keyword>
<feature type="region of interest" description="Disordered" evidence="1">
    <location>
        <begin position="38"/>
        <end position="57"/>
    </location>
</feature>
<comment type="caution">
    <text evidence="2">The sequence shown here is derived from an EMBL/GenBank/DDBJ whole genome shotgun (WGS) entry which is preliminary data.</text>
</comment>
<sequence>MSNETIQPDHPSTEELTKLDQEIKEMMSALNSRLAELQGVQKPGSSSSKSEDADESGIRIITIAGTNTGATMHGELGDRDDASDNEGSGTYVNSNFQAVNNSIMLGASYTGKDPGVRVDISDVSQHLQDKAAGGGKGGE</sequence>
<dbReference type="EMBL" id="BSYO01000013">
    <property type="protein sequence ID" value="GMH13879.1"/>
    <property type="molecule type" value="Genomic_DNA"/>
</dbReference>
<dbReference type="PANTHER" id="PTHR33472:SF28">
    <property type="entry name" value="BROMO AND FHA DOMAIN-CONTAINING PROTEIN DDB_G0267958"/>
    <property type="match status" value="1"/>
</dbReference>
<reference evidence="2" key="1">
    <citation type="submission" date="2023-05" db="EMBL/GenBank/DDBJ databases">
        <title>Nepenthes gracilis genome sequencing.</title>
        <authorList>
            <person name="Fukushima K."/>
        </authorList>
    </citation>
    <scope>NUCLEOTIDE SEQUENCE</scope>
    <source>
        <strain evidence="2">SING2019-196</strain>
    </source>
</reference>
<dbReference type="Proteomes" id="UP001279734">
    <property type="component" value="Unassembled WGS sequence"/>
</dbReference>
<protein>
    <submittedName>
        <fullName evidence="2">Uncharacterized protein</fullName>
    </submittedName>
</protein>
<evidence type="ECO:0000256" key="1">
    <source>
        <dbReference type="SAM" id="MobiDB-lite"/>
    </source>
</evidence>
<gene>
    <name evidence="2" type="ORF">Nepgr_015720</name>
</gene>
<proteinExistence type="predicted"/>
<evidence type="ECO:0000313" key="2">
    <source>
        <dbReference type="EMBL" id="GMH13879.1"/>
    </source>
</evidence>
<organism evidence="2 3">
    <name type="scientific">Nepenthes gracilis</name>
    <name type="common">Slender pitcher plant</name>
    <dbReference type="NCBI Taxonomy" id="150966"/>
    <lineage>
        <taxon>Eukaryota</taxon>
        <taxon>Viridiplantae</taxon>
        <taxon>Streptophyta</taxon>
        <taxon>Embryophyta</taxon>
        <taxon>Tracheophyta</taxon>
        <taxon>Spermatophyta</taxon>
        <taxon>Magnoliopsida</taxon>
        <taxon>eudicotyledons</taxon>
        <taxon>Gunneridae</taxon>
        <taxon>Pentapetalae</taxon>
        <taxon>Caryophyllales</taxon>
        <taxon>Nepenthaceae</taxon>
        <taxon>Nepenthes</taxon>
    </lineage>
</organism>
<evidence type="ECO:0000313" key="3">
    <source>
        <dbReference type="Proteomes" id="UP001279734"/>
    </source>
</evidence>
<accession>A0AAD3SNA0</accession>
<dbReference type="AlphaFoldDB" id="A0AAD3SNA0"/>